<dbReference type="Proteomes" id="UP000325780">
    <property type="component" value="Unassembled WGS sequence"/>
</dbReference>
<name>A0A5N6TSF6_ASPAV</name>
<sequence length="178" mass="20174">MALSLCDLERAARTITFVASNTSRLMYFRGPELRPNERVLGARQIVRNHILLIISRDGAALCNFAAQPATRPTTVRMARIDREMNGLFAVLRDSRFWTCDRPKLCVIVSLRNRLGTVMRDEVNRIREIMLMHGEKLSSIITVSGETKGGAVKGEIWVDGRLNPPVVRIEDEVQDWNIV</sequence>
<organism evidence="1 2">
    <name type="scientific">Aspergillus avenaceus</name>
    <dbReference type="NCBI Taxonomy" id="36643"/>
    <lineage>
        <taxon>Eukaryota</taxon>
        <taxon>Fungi</taxon>
        <taxon>Dikarya</taxon>
        <taxon>Ascomycota</taxon>
        <taxon>Pezizomycotina</taxon>
        <taxon>Eurotiomycetes</taxon>
        <taxon>Eurotiomycetidae</taxon>
        <taxon>Eurotiales</taxon>
        <taxon>Aspergillaceae</taxon>
        <taxon>Aspergillus</taxon>
        <taxon>Aspergillus subgen. Circumdati</taxon>
    </lineage>
</organism>
<dbReference type="EMBL" id="ML742131">
    <property type="protein sequence ID" value="KAE8149217.1"/>
    <property type="molecule type" value="Genomic_DNA"/>
</dbReference>
<reference evidence="1 2" key="1">
    <citation type="submission" date="2019-04" db="EMBL/GenBank/DDBJ databases">
        <title>Friends and foes A comparative genomics study of 23 Aspergillus species from section Flavi.</title>
        <authorList>
            <consortium name="DOE Joint Genome Institute"/>
            <person name="Kjaerbolling I."/>
            <person name="Vesth T."/>
            <person name="Frisvad J.C."/>
            <person name="Nybo J.L."/>
            <person name="Theobald S."/>
            <person name="Kildgaard S."/>
            <person name="Isbrandt T."/>
            <person name="Kuo A."/>
            <person name="Sato A."/>
            <person name="Lyhne E.K."/>
            <person name="Kogle M.E."/>
            <person name="Wiebenga A."/>
            <person name="Kun R.S."/>
            <person name="Lubbers R.J."/>
            <person name="Makela M.R."/>
            <person name="Barry K."/>
            <person name="Chovatia M."/>
            <person name="Clum A."/>
            <person name="Daum C."/>
            <person name="Haridas S."/>
            <person name="He G."/>
            <person name="LaButti K."/>
            <person name="Lipzen A."/>
            <person name="Mondo S."/>
            <person name="Riley R."/>
            <person name="Salamov A."/>
            <person name="Simmons B.A."/>
            <person name="Magnuson J.K."/>
            <person name="Henrissat B."/>
            <person name="Mortensen U.H."/>
            <person name="Larsen T.O."/>
            <person name="Devries R.P."/>
            <person name="Grigoriev I.V."/>
            <person name="Machida M."/>
            <person name="Baker S.E."/>
            <person name="Andersen M.R."/>
        </authorList>
    </citation>
    <scope>NUCLEOTIDE SEQUENCE [LARGE SCALE GENOMIC DNA]</scope>
    <source>
        <strain evidence="1 2">IBT 18842</strain>
    </source>
</reference>
<evidence type="ECO:0000313" key="1">
    <source>
        <dbReference type="EMBL" id="KAE8149217.1"/>
    </source>
</evidence>
<accession>A0A5N6TSF6</accession>
<protein>
    <submittedName>
        <fullName evidence="1">Uncharacterized protein</fullName>
    </submittedName>
</protein>
<dbReference type="AlphaFoldDB" id="A0A5N6TSF6"/>
<keyword evidence="2" id="KW-1185">Reference proteome</keyword>
<gene>
    <name evidence="1" type="ORF">BDV25DRAFT_141046</name>
</gene>
<evidence type="ECO:0000313" key="2">
    <source>
        <dbReference type="Proteomes" id="UP000325780"/>
    </source>
</evidence>
<proteinExistence type="predicted"/>